<proteinExistence type="predicted"/>
<organism evidence="4 5">
    <name type="scientific">Paraburkholderia xenovorans (strain LB400)</name>
    <dbReference type="NCBI Taxonomy" id="266265"/>
    <lineage>
        <taxon>Bacteria</taxon>
        <taxon>Pseudomonadati</taxon>
        <taxon>Pseudomonadota</taxon>
        <taxon>Betaproteobacteria</taxon>
        <taxon>Burkholderiales</taxon>
        <taxon>Burkholderiaceae</taxon>
        <taxon>Paraburkholderia</taxon>
    </lineage>
</organism>
<dbReference type="AlphaFoldDB" id="Q13L11"/>
<dbReference type="KEGG" id="bxe:Bxe_B0726"/>
<dbReference type="eggNOG" id="COG2308">
    <property type="taxonomic scope" value="Bacteria"/>
</dbReference>
<feature type="compositionally biased region" description="Gly residues" evidence="1">
    <location>
        <begin position="661"/>
        <end position="683"/>
    </location>
</feature>
<feature type="domain" description="Circularly permuted ATP-grasp type 2" evidence="3">
    <location>
        <begin position="97"/>
        <end position="482"/>
    </location>
</feature>
<dbReference type="OrthoDB" id="9804079at2"/>
<dbReference type="KEGG" id="bxb:DR64_6056"/>
<feature type="domain" description="DUF403" evidence="2">
    <location>
        <begin position="531"/>
        <end position="875"/>
    </location>
</feature>
<dbReference type="Proteomes" id="UP000001817">
    <property type="component" value="Chromosome 2"/>
</dbReference>
<evidence type="ECO:0000313" key="4">
    <source>
        <dbReference type="EMBL" id="ABE35228.1"/>
    </source>
</evidence>
<evidence type="ECO:0000313" key="5">
    <source>
        <dbReference type="Proteomes" id="UP000001817"/>
    </source>
</evidence>
<feature type="region of interest" description="Disordered" evidence="1">
    <location>
        <begin position="659"/>
        <end position="686"/>
    </location>
</feature>
<dbReference type="STRING" id="266265.Bxe_B0726"/>
<dbReference type="eggNOG" id="COG2307">
    <property type="taxonomic scope" value="Bacteria"/>
</dbReference>
<dbReference type="InterPro" id="IPR007296">
    <property type="entry name" value="DUF403"/>
</dbReference>
<dbReference type="Pfam" id="PF04168">
    <property type="entry name" value="Alpha-E"/>
    <property type="match status" value="1"/>
</dbReference>
<dbReference type="Gene3D" id="3.40.50.11290">
    <property type="match status" value="1"/>
</dbReference>
<dbReference type="RefSeq" id="WP_011492522.1">
    <property type="nucleotide sequence ID" value="NC_007952.1"/>
</dbReference>
<evidence type="ECO:0000259" key="3">
    <source>
        <dbReference type="Pfam" id="PF14403"/>
    </source>
</evidence>
<dbReference type="PANTHER" id="PTHR34595:SF2">
    <property type="entry name" value="BLR2978 PROTEIN"/>
    <property type="match status" value="1"/>
</dbReference>
<dbReference type="InterPro" id="IPR051680">
    <property type="entry name" value="ATP-dep_Glu-Cys_Ligase-2"/>
</dbReference>
<keyword evidence="5" id="KW-1185">Reference proteome</keyword>
<name>Q13L11_PARXL</name>
<gene>
    <name evidence="4" type="ORF">Bxe_B0726</name>
</gene>
<dbReference type="EMBL" id="CP000271">
    <property type="protein sequence ID" value="ABE35228.1"/>
    <property type="molecule type" value="Genomic_DNA"/>
</dbReference>
<evidence type="ECO:0000256" key="1">
    <source>
        <dbReference type="SAM" id="MobiDB-lite"/>
    </source>
</evidence>
<dbReference type="PANTHER" id="PTHR34595">
    <property type="entry name" value="BLR5612 PROTEIN"/>
    <property type="match status" value="1"/>
</dbReference>
<sequence length="887" mass="97220">MAFQSTFPFETSAARADASSLLRLLPAHEGHWDELRDASGALREPWRQFFERLGEVGIARLDDHLASVAQQIRDNDISYNVYADNGEPRPWALDLLPFLISEDEWAHIERGVTQRAHLLNAIVADIYGPQTLLERGQLPPALVFGHPGYLRSVRGFTPPGGQYLQVVAVDLARTPNGDWTVMAHRTEAPSGLGYALENRLIVSTLFADPFRALRVSRLAPTYSQLIATLVQAAQATMRDDSDDVDRSPHIAFLTPGPFSETYFEHVFLARYLGVTLVEGKDLTVRDDKLYLKTLAGLERVHVVLRRLDDAFCDPVELRADSSIGVPGLLQVMRAGNVIVSNVPGSGFVESPALHGFLPGIAEVLLDEDLVLPSVPTWWCGEKAARNHVFARLDEALIVPTWPVAARDAPPGIEHGRQRLSTWRERIEAMPDTYTIQQAQRFSCTPRYEDGTIGRRPSVLRVYAIADVNGGWHVMPGGFTRMAAERQTTVSMQYGGSSVDTWVLSSQPTSTFTLLPSPMQPADLARKHRTVSSRAAENLFWAGRYGERAENNVRLLRLILGSLEGNDADAMFPTLVELAMHCGLVQSGDMFSPHSPQAFERALVANLSESTGAASIGQNLNCQARSNGEVRGRLSNDHWRTILAARNDFRDALQTLMPAPGYSGGASQGNGGGNGNGNGGNGNGRGERYERYDRVTLMNALERLSVQLSAISGAQGDRMTRDEAWRLLFVGRHIERVSAMSSFLRVVADKGQLSTPAGFDLLLQLFDSTLTYRSLYPGRFEVPALLDLLVIEPTNPRGIYGVYERLRKKLDEIAVAAGGSRHRPFAELMVPAASLPSLESLCAVDEDGAYGNLIAVCDQIGGFAGAAAHEISARYFSHASTVASQVWS</sequence>
<dbReference type="Pfam" id="PF14403">
    <property type="entry name" value="CP_ATPgrasp_2"/>
    <property type="match status" value="1"/>
</dbReference>
<reference evidence="4 5" key="1">
    <citation type="journal article" date="2006" name="Proc. Natl. Acad. Sci. U.S.A.">
        <title>Burkholderia xenovorans LB400 harbors a multi-replicon, 9.73-Mbp genome shaped for versatility.</title>
        <authorList>
            <person name="Chain P.S."/>
            <person name="Denef V.J."/>
            <person name="Konstantinidis K.T."/>
            <person name="Vergez L.M."/>
            <person name="Agullo L."/>
            <person name="Reyes V.L."/>
            <person name="Hauser L."/>
            <person name="Cordova M."/>
            <person name="Gomez L."/>
            <person name="Gonzalez M."/>
            <person name="Land M."/>
            <person name="Lao V."/>
            <person name="Larimer F."/>
            <person name="LiPuma J.J."/>
            <person name="Mahenthiralingam E."/>
            <person name="Malfatti S.A."/>
            <person name="Marx C.J."/>
            <person name="Parnell J.J."/>
            <person name="Ramette A."/>
            <person name="Richardson P."/>
            <person name="Seeger M."/>
            <person name="Smith D."/>
            <person name="Spilker T."/>
            <person name="Sul W.J."/>
            <person name="Tsoi T.V."/>
            <person name="Ulrich L.E."/>
            <person name="Zhulin I.B."/>
            <person name="Tiedje J.M."/>
        </authorList>
    </citation>
    <scope>NUCLEOTIDE SEQUENCE [LARGE SCALE GENOMIC DNA]</scope>
    <source>
        <strain evidence="4 5">LB400</strain>
    </source>
</reference>
<dbReference type="InterPro" id="IPR025841">
    <property type="entry name" value="CP_ATPgrasp_2"/>
</dbReference>
<dbReference type="SUPFAM" id="SSF56059">
    <property type="entry name" value="Glutathione synthetase ATP-binding domain-like"/>
    <property type="match status" value="1"/>
</dbReference>
<accession>Q13L11</accession>
<protein>
    <submittedName>
        <fullName evidence="4">Uncharacterized protein</fullName>
    </submittedName>
</protein>
<evidence type="ECO:0000259" key="2">
    <source>
        <dbReference type="Pfam" id="PF04168"/>
    </source>
</evidence>
<dbReference type="PATRIC" id="fig|266265.5.peg.7058"/>